<dbReference type="InterPro" id="IPR041872">
    <property type="entry name" value="Anticodon_Met"/>
</dbReference>
<dbReference type="PANTHER" id="PTHR45765">
    <property type="entry name" value="METHIONINE--TRNA LIGASE"/>
    <property type="match status" value="1"/>
</dbReference>
<feature type="domain" description="Multidrug resistance protein MdtA-like C-terminal permuted SH3" evidence="29">
    <location>
        <begin position="785"/>
        <end position="845"/>
    </location>
</feature>
<dbReference type="GO" id="GO:0046872">
    <property type="term" value="F:metal ion binding"/>
    <property type="evidence" value="ECO:0007669"/>
    <property type="project" value="UniProtKB-KW"/>
</dbReference>
<dbReference type="CDD" id="cd00814">
    <property type="entry name" value="MetRS_core"/>
    <property type="match status" value="1"/>
</dbReference>
<dbReference type="SUPFAM" id="SSF111369">
    <property type="entry name" value="HlyD-like secretion proteins"/>
    <property type="match status" value="1"/>
</dbReference>
<evidence type="ECO:0000259" key="24">
    <source>
        <dbReference type="Pfam" id="PF09334"/>
    </source>
</evidence>
<dbReference type="Gene3D" id="2.40.420.20">
    <property type="match status" value="1"/>
</dbReference>
<evidence type="ECO:0000313" key="31">
    <source>
        <dbReference type="Proteomes" id="UP000270834"/>
    </source>
</evidence>
<feature type="domain" description="Methionyl-tRNA synthetase anticodon-binding" evidence="25">
    <location>
        <begin position="416"/>
        <end position="517"/>
    </location>
</feature>
<evidence type="ECO:0000259" key="27">
    <source>
        <dbReference type="Pfam" id="PF25917"/>
    </source>
</evidence>
<dbReference type="InterPro" id="IPR058626">
    <property type="entry name" value="MdtA-like_b-barrel"/>
</dbReference>
<dbReference type="GO" id="GO:0006431">
    <property type="term" value="P:methionyl-tRNA aminoacylation"/>
    <property type="evidence" value="ECO:0007669"/>
    <property type="project" value="UniProtKB-UniRule"/>
</dbReference>
<dbReference type="InterPro" id="IPR058624">
    <property type="entry name" value="MdtA-like_HH"/>
</dbReference>
<keyword evidence="13 21" id="KW-0547">Nucleotide-binding</keyword>
<dbReference type="Pfam" id="PF25876">
    <property type="entry name" value="HH_MFP_RND"/>
    <property type="match status" value="1"/>
</dbReference>
<protein>
    <recommendedName>
        <fullName evidence="21">Methionine--tRNA ligase</fullName>
        <ecNumber evidence="21">6.1.1.10</ecNumber>
    </recommendedName>
    <alternativeName>
        <fullName evidence="21">Methionyl-tRNA synthetase</fullName>
        <shortName evidence="21">MetRS</shortName>
    </alternativeName>
</protein>
<evidence type="ECO:0000256" key="19">
    <source>
        <dbReference type="ARBA" id="ARBA00023146"/>
    </source>
</evidence>
<dbReference type="Gene3D" id="2.40.50.100">
    <property type="match status" value="1"/>
</dbReference>
<dbReference type="InterPro" id="IPR029038">
    <property type="entry name" value="MetRS_Zn"/>
</dbReference>
<evidence type="ECO:0000256" key="11">
    <source>
        <dbReference type="ARBA" id="ARBA00022598"/>
    </source>
</evidence>
<dbReference type="GO" id="GO:0004825">
    <property type="term" value="F:methionine-tRNA ligase activity"/>
    <property type="evidence" value="ECO:0007669"/>
    <property type="project" value="UniProtKB-UniRule"/>
</dbReference>
<dbReference type="CDD" id="cd07957">
    <property type="entry name" value="Anticodon_Ia_Met"/>
    <property type="match status" value="1"/>
</dbReference>
<comment type="function">
    <text evidence="1 21">Is required not only for elongation of protein synthesis but also for the initiation of all mRNA translation through initiator tRNA(fMet) aminoacylation.</text>
</comment>
<dbReference type="Pfam" id="PF25967">
    <property type="entry name" value="RND-MFP_C"/>
    <property type="match status" value="1"/>
</dbReference>
<evidence type="ECO:0000256" key="8">
    <source>
        <dbReference type="ARBA" id="ARBA00022475"/>
    </source>
</evidence>
<dbReference type="InterPro" id="IPR014758">
    <property type="entry name" value="Met-tRNA_synth"/>
</dbReference>
<dbReference type="InterPro" id="IPR009080">
    <property type="entry name" value="tRNAsynth_Ia_anticodon-bd"/>
</dbReference>
<evidence type="ECO:0000256" key="20">
    <source>
        <dbReference type="ARBA" id="ARBA00047364"/>
    </source>
</evidence>
<dbReference type="InterPro" id="IPR033911">
    <property type="entry name" value="MetRS_core"/>
</dbReference>
<evidence type="ECO:0000256" key="21">
    <source>
        <dbReference type="HAMAP-Rule" id="MF_00098"/>
    </source>
</evidence>
<keyword evidence="17 22" id="KW-0175">Coiled coil</keyword>
<dbReference type="Gene3D" id="3.40.50.620">
    <property type="entry name" value="HUPs"/>
    <property type="match status" value="1"/>
</dbReference>
<comment type="subcellular location">
    <subcellularLocation>
        <location evidence="3">Cell inner membrane</location>
    </subcellularLocation>
    <subcellularLocation>
        <location evidence="2 21">Cytoplasm</location>
    </subcellularLocation>
    <subcellularLocation>
        <location evidence="4">Membrane</location>
        <topology evidence="4">Lipid-anchor</topology>
    </subcellularLocation>
</comment>
<evidence type="ECO:0000256" key="6">
    <source>
        <dbReference type="ARBA" id="ARBA00009477"/>
    </source>
</evidence>
<evidence type="ECO:0000256" key="9">
    <source>
        <dbReference type="ARBA" id="ARBA00022490"/>
    </source>
</evidence>
<evidence type="ECO:0000256" key="7">
    <source>
        <dbReference type="ARBA" id="ARBA00022448"/>
    </source>
</evidence>
<evidence type="ECO:0000256" key="15">
    <source>
        <dbReference type="ARBA" id="ARBA00022840"/>
    </source>
</evidence>
<comment type="similarity">
    <text evidence="6">Belongs to the membrane fusion protein (MFP) (TC 8.A.1) family.</text>
</comment>
<feature type="region of interest" description="Disordered" evidence="23">
    <location>
        <begin position="856"/>
        <end position="888"/>
    </location>
</feature>
<feature type="domain" description="Multidrug resistance protein MdtA-like barrel-sandwich hybrid" evidence="27">
    <location>
        <begin position="558"/>
        <end position="693"/>
    </location>
</feature>
<comment type="similarity">
    <text evidence="5 21">Belongs to the class-I aminoacyl-tRNA synthetase family. MetG type 1 subfamily.</text>
</comment>
<dbReference type="EMBL" id="RBSQ01001262">
    <property type="protein sequence ID" value="RMS46119.1"/>
    <property type="molecule type" value="Genomic_DNA"/>
</dbReference>
<evidence type="ECO:0000259" key="29">
    <source>
        <dbReference type="Pfam" id="PF25967"/>
    </source>
</evidence>
<feature type="short sequence motif" description="'HIGH' region" evidence="21">
    <location>
        <begin position="14"/>
        <end position="24"/>
    </location>
</feature>
<feature type="short sequence motif" description="'KMSKS' region" evidence="21">
    <location>
        <begin position="331"/>
        <end position="335"/>
    </location>
</feature>
<dbReference type="Gene3D" id="2.20.28.20">
    <property type="entry name" value="Methionyl-tRNA synthetase, Zn-domain"/>
    <property type="match status" value="1"/>
</dbReference>
<evidence type="ECO:0000259" key="25">
    <source>
        <dbReference type="Pfam" id="PF19303"/>
    </source>
</evidence>
<evidence type="ECO:0000256" key="10">
    <source>
        <dbReference type="ARBA" id="ARBA00022519"/>
    </source>
</evidence>
<keyword evidence="18" id="KW-0472">Membrane</keyword>
<dbReference type="InterPro" id="IPR058625">
    <property type="entry name" value="MdtA-like_BSH"/>
</dbReference>
<feature type="binding site" evidence="21">
    <location>
        <position position="161"/>
    </location>
    <ligand>
        <name>Zn(2+)</name>
        <dbReference type="ChEBI" id="CHEBI:29105"/>
    </ligand>
</feature>
<dbReference type="PROSITE" id="PS00178">
    <property type="entry name" value="AA_TRNA_LIGASE_I"/>
    <property type="match status" value="1"/>
</dbReference>
<dbReference type="GO" id="GO:0005524">
    <property type="term" value="F:ATP binding"/>
    <property type="evidence" value="ECO:0007669"/>
    <property type="project" value="UniProtKB-UniRule"/>
</dbReference>
<dbReference type="GO" id="GO:0005886">
    <property type="term" value="C:plasma membrane"/>
    <property type="evidence" value="ECO:0007669"/>
    <property type="project" value="UniProtKB-SubCell"/>
</dbReference>
<sequence>MSEPRKILVTSALPYANGSIHLGHMLEYIQTDMWVRFQKMRGNQAVYVCADDAHGSAIMLRAEREGITSEQLIDAVRAEHMGDFADFLVDFDNYHSTHSEENRELSSAIYLKLRDAGHIDTRPVTQYFDPEKQMFLADRFIKGTCPKCGTADQYGDNCEACGATYAPTELKDPKSAISGATPVLKESLHYFFKLPDFEAMLKQWTRSGALQESVANKLAEWLDSGLQQWDISRDAPYFGFEIPDAPGKYFYVWLDAPIGYMASFKNLCARRPELDFDAFWGKDSSAELYHFIGKDIVNFHALFWPAMLEGAGYRKPTALNVHGYLTVNGQKMSKSRGTFVKARTYLDHLDPEYLRYYYASKLGRGVEDLDLNLEDFVQKVNSDLVGKVVNIASRCAGFIHKGNAGVLVGADPAPELLAAFREAAPGIAEAYEARDFNRAMREIMALADRANAWIAEQAPWALAKQEGQQDKVQAVCGLGINLFRQLVIFLKPVLPKLAAAAEAFLNVAPLTWADHQTLLANHQLNPFQPLMTRIEPAKVEAMIEASKEDLAAASQPAGNGELVKVLFQEGQEVKAGDLLAVVDPRTYKAALAQAEGTLMQNQAQLKNAEIDLQRYKGLYAEDSIAKQTLDTQEAQVRQLQGTIRTNQGQVDDARLNLTFTEVRAPISGRLGLRQVDIGNLVTSGDTTPLVVITQVKPISVVFSLPQQQIGTVVEQMNGPGKLAVTALDRNQDKVLAEGTLTTLDNQIDTTTGTVKLKARFENADGKLFPNQFVNVRLLAQTLKGVLTIPANAVQRGTNGIYVYVVGADNKVSQRSVAIGTSENERVVVESGLKAGEQVVVEGTDRLRDGMEVRVAEASPQVLEGEPQKPQTGRPSGLQGDSVGSGSAE</sequence>
<name>A0A3M5D7V4_PSEAI</name>
<dbReference type="SUPFAM" id="SSF47323">
    <property type="entry name" value="Anticodon-binding domain of a subclass of class I aminoacyl-tRNA synthetases"/>
    <property type="match status" value="1"/>
</dbReference>
<evidence type="ECO:0000256" key="12">
    <source>
        <dbReference type="ARBA" id="ARBA00022723"/>
    </source>
</evidence>
<dbReference type="SUPFAM" id="SSF52374">
    <property type="entry name" value="Nucleotidylyl transferase"/>
    <property type="match status" value="1"/>
</dbReference>
<keyword evidence="9 21" id="KW-0963">Cytoplasm</keyword>
<feature type="binding site" evidence="21">
    <location>
        <position position="145"/>
    </location>
    <ligand>
        <name>Zn(2+)</name>
        <dbReference type="ChEBI" id="CHEBI:29105"/>
    </ligand>
</feature>
<dbReference type="Pfam" id="PF25944">
    <property type="entry name" value="Beta-barrel_RND"/>
    <property type="match status" value="1"/>
</dbReference>
<dbReference type="AlphaFoldDB" id="A0A3M5D7V4"/>
<comment type="caution">
    <text evidence="30">The sequence shown here is derived from an EMBL/GenBank/DDBJ whole genome shotgun (WGS) entry which is preliminary data.</text>
</comment>
<keyword evidence="10" id="KW-0997">Cell inner membrane</keyword>
<dbReference type="PANTHER" id="PTHR45765:SF1">
    <property type="entry name" value="METHIONINE--TRNA LIGASE, CYTOPLASMIC"/>
    <property type="match status" value="1"/>
</dbReference>
<evidence type="ECO:0000256" key="5">
    <source>
        <dbReference type="ARBA" id="ARBA00008258"/>
    </source>
</evidence>
<dbReference type="InterPro" id="IPR023458">
    <property type="entry name" value="Met-tRNA_ligase_1"/>
</dbReference>
<keyword evidence="12 21" id="KW-0479">Metal-binding</keyword>
<feature type="domain" description="Methionyl/Leucyl tRNA synthetase" evidence="24">
    <location>
        <begin position="7"/>
        <end position="395"/>
    </location>
</feature>
<evidence type="ECO:0000256" key="17">
    <source>
        <dbReference type="ARBA" id="ARBA00023054"/>
    </source>
</evidence>
<proteinExistence type="inferred from homology"/>
<dbReference type="InterPro" id="IPR006143">
    <property type="entry name" value="RND_pump_MFP"/>
</dbReference>
<dbReference type="EC" id="6.1.1.10" evidence="21"/>
<dbReference type="FunFam" id="2.20.28.20:FF:000001">
    <property type="entry name" value="Methionine--tRNA ligase"/>
    <property type="match status" value="1"/>
</dbReference>
<dbReference type="InterPro" id="IPR001412">
    <property type="entry name" value="aa-tRNA-synth_I_CS"/>
</dbReference>
<dbReference type="InterPro" id="IPR058627">
    <property type="entry name" value="MdtA-like_C"/>
</dbReference>
<dbReference type="Pfam" id="PF25917">
    <property type="entry name" value="BSH_RND"/>
    <property type="match status" value="1"/>
</dbReference>
<feature type="domain" description="Multidrug resistance protein MdtA-like beta-barrel" evidence="28">
    <location>
        <begin position="697"/>
        <end position="779"/>
    </location>
</feature>
<keyword evidence="19 21" id="KW-0030">Aminoacyl-tRNA synthetase</keyword>
<dbReference type="Proteomes" id="UP000270834">
    <property type="component" value="Unassembled WGS sequence"/>
</dbReference>
<comment type="catalytic activity">
    <reaction evidence="20 21">
        <text>tRNA(Met) + L-methionine + ATP = L-methionyl-tRNA(Met) + AMP + diphosphate</text>
        <dbReference type="Rhea" id="RHEA:13481"/>
        <dbReference type="Rhea" id="RHEA-COMP:9667"/>
        <dbReference type="Rhea" id="RHEA-COMP:9698"/>
        <dbReference type="ChEBI" id="CHEBI:30616"/>
        <dbReference type="ChEBI" id="CHEBI:33019"/>
        <dbReference type="ChEBI" id="CHEBI:57844"/>
        <dbReference type="ChEBI" id="CHEBI:78442"/>
        <dbReference type="ChEBI" id="CHEBI:78530"/>
        <dbReference type="ChEBI" id="CHEBI:456215"/>
        <dbReference type="EC" id="6.1.1.10"/>
    </reaction>
</comment>
<evidence type="ECO:0000256" key="3">
    <source>
        <dbReference type="ARBA" id="ARBA00004533"/>
    </source>
</evidence>
<keyword evidence="11 21" id="KW-0436">Ligase</keyword>
<keyword evidence="8" id="KW-1003">Cell membrane</keyword>
<accession>A0A3M5D7V4</accession>
<feature type="binding site" evidence="21">
    <location>
        <position position="158"/>
    </location>
    <ligand>
        <name>Zn(2+)</name>
        <dbReference type="ChEBI" id="CHEBI:29105"/>
    </ligand>
</feature>
<dbReference type="FunFam" id="1.10.730.10:FF:000005">
    <property type="entry name" value="Methionine--tRNA ligase"/>
    <property type="match status" value="1"/>
</dbReference>
<dbReference type="Gene3D" id="1.10.287.470">
    <property type="entry name" value="Helix hairpin bin"/>
    <property type="match status" value="1"/>
</dbReference>
<dbReference type="InterPro" id="IPR014729">
    <property type="entry name" value="Rossmann-like_a/b/a_fold"/>
</dbReference>
<feature type="binding site" evidence="21">
    <location>
        <position position="334"/>
    </location>
    <ligand>
        <name>ATP</name>
        <dbReference type="ChEBI" id="CHEBI:30616"/>
    </ligand>
</feature>
<dbReference type="Pfam" id="PF09334">
    <property type="entry name" value="tRNA-synt_1g"/>
    <property type="match status" value="1"/>
</dbReference>
<evidence type="ECO:0000256" key="1">
    <source>
        <dbReference type="ARBA" id="ARBA00003314"/>
    </source>
</evidence>
<dbReference type="Gene3D" id="2.40.30.170">
    <property type="match status" value="1"/>
</dbReference>
<dbReference type="GO" id="GO:0022857">
    <property type="term" value="F:transmembrane transporter activity"/>
    <property type="evidence" value="ECO:0007669"/>
    <property type="project" value="InterPro"/>
</dbReference>
<dbReference type="FunFam" id="2.40.30.170:FF:000006">
    <property type="entry name" value="Multidrug resistance protein MdtA"/>
    <property type="match status" value="1"/>
</dbReference>
<dbReference type="NCBIfam" id="TIGR01730">
    <property type="entry name" value="RND_mfp"/>
    <property type="match status" value="1"/>
</dbReference>
<comment type="subunit">
    <text evidence="21">Monomer.</text>
</comment>
<keyword evidence="16 21" id="KW-0648">Protein biosynthesis</keyword>
<keyword evidence="15 21" id="KW-0067">ATP-binding</keyword>
<dbReference type="PRINTS" id="PR01041">
    <property type="entry name" value="TRNASYNTHMET"/>
</dbReference>
<evidence type="ECO:0000256" key="4">
    <source>
        <dbReference type="ARBA" id="ARBA00004635"/>
    </source>
</evidence>
<dbReference type="FunFam" id="2.40.420.20:FF:000001">
    <property type="entry name" value="Efflux RND transporter periplasmic adaptor subunit"/>
    <property type="match status" value="1"/>
</dbReference>
<feature type="binding site" evidence="21">
    <location>
        <position position="148"/>
    </location>
    <ligand>
        <name>Zn(2+)</name>
        <dbReference type="ChEBI" id="CHEBI:29105"/>
    </ligand>
</feature>
<organism evidence="30 31">
    <name type="scientific">Pseudomonas aeruginosa</name>
    <dbReference type="NCBI Taxonomy" id="287"/>
    <lineage>
        <taxon>Bacteria</taxon>
        <taxon>Pseudomonadati</taxon>
        <taxon>Pseudomonadota</taxon>
        <taxon>Gammaproteobacteria</taxon>
        <taxon>Pseudomonadales</taxon>
        <taxon>Pseudomonadaceae</taxon>
        <taxon>Pseudomonas</taxon>
    </lineage>
</organism>
<evidence type="ECO:0000313" key="30">
    <source>
        <dbReference type="EMBL" id="RMS46119.1"/>
    </source>
</evidence>
<evidence type="ECO:0000256" key="13">
    <source>
        <dbReference type="ARBA" id="ARBA00022741"/>
    </source>
</evidence>
<evidence type="ECO:0000256" key="23">
    <source>
        <dbReference type="SAM" id="MobiDB-lite"/>
    </source>
</evidence>
<dbReference type="InterPro" id="IPR015413">
    <property type="entry name" value="Methionyl/Leucyl_tRNA_Synth"/>
</dbReference>
<gene>
    <name evidence="21" type="primary">metG</name>
    <name evidence="30" type="ORF">ALP65_04309</name>
</gene>
<evidence type="ECO:0000256" key="16">
    <source>
        <dbReference type="ARBA" id="ARBA00022917"/>
    </source>
</evidence>
<feature type="coiled-coil region" evidence="22">
    <location>
        <begin position="591"/>
        <end position="618"/>
    </location>
</feature>
<reference evidence="30 31" key="1">
    <citation type="submission" date="2018-08" db="EMBL/GenBank/DDBJ databases">
        <title>Recombination of ecologically and evolutionarily significant loci maintains genetic cohesion in the Pseudomonas syringae species complex.</title>
        <authorList>
            <person name="Dillon M."/>
            <person name="Thakur S."/>
            <person name="Almeida R.N.D."/>
            <person name="Weir B.S."/>
            <person name="Guttman D.S."/>
        </authorList>
    </citation>
    <scope>NUCLEOTIDE SEQUENCE [LARGE SCALE GENOMIC DNA]</scope>
    <source>
        <strain evidence="30 31">ICMP 7846</strain>
    </source>
</reference>
<evidence type="ECO:0000259" key="26">
    <source>
        <dbReference type="Pfam" id="PF25876"/>
    </source>
</evidence>
<dbReference type="SUPFAM" id="SSF57770">
    <property type="entry name" value="Methionyl-tRNA synthetase (MetRS), Zn-domain"/>
    <property type="match status" value="1"/>
</dbReference>
<dbReference type="Gene3D" id="1.10.730.10">
    <property type="entry name" value="Isoleucyl-tRNA Synthetase, Domain 1"/>
    <property type="match status" value="1"/>
</dbReference>
<evidence type="ECO:0000256" key="22">
    <source>
        <dbReference type="SAM" id="Coils"/>
    </source>
</evidence>
<dbReference type="HAMAP" id="MF_00098">
    <property type="entry name" value="Met_tRNA_synth_type1"/>
    <property type="match status" value="1"/>
</dbReference>
<evidence type="ECO:0000256" key="2">
    <source>
        <dbReference type="ARBA" id="ARBA00004496"/>
    </source>
</evidence>
<dbReference type="NCBIfam" id="TIGR00398">
    <property type="entry name" value="metG"/>
    <property type="match status" value="1"/>
</dbReference>
<feature type="domain" description="Multidrug resistance protein MdtA-like alpha-helical hairpin" evidence="26">
    <location>
        <begin position="591"/>
        <end position="660"/>
    </location>
</feature>
<evidence type="ECO:0000256" key="14">
    <source>
        <dbReference type="ARBA" id="ARBA00022833"/>
    </source>
</evidence>
<dbReference type="Pfam" id="PF19303">
    <property type="entry name" value="Anticodon_3"/>
    <property type="match status" value="1"/>
</dbReference>
<dbReference type="GO" id="GO:0005829">
    <property type="term" value="C:cytosol"/>
    <property type="evidence" value="ECO:0007669"/>
    <property type="project" value="TreeGrafter"/>
</dbReference>
<evidence type="ECO:0000259" key="28">
    <source>
        <dbReference type="Pfam" id="PF25944"/>
    </source>
</evidence>
<comment type="cofactor">
    <cofactor evidence="21">
        <name>Zn(2+)</name>
        <dbReference type="ChEBI" id="CHEBI:29105"/>
    </cofactor>
    <text evidence="21">Binds 1 zinc ion per subunit.</text>
</comment>
<evidence type="ECO:0000256" key="18">
    <source>
        <dbReference type="ARBA" id="ARBA00023136"/>
    </source>
</evidence>
<keyword evidence="14 21" id="KW-0862">Zinc</keyword>
<dbReference type="NCBIfam" id="NF001100">
    <property type="entry name" value="PRK00133.1"/>
    <property type="match status" value="1"/>
</dbReference>
<keyword evidence="7" id="KW-0813">Transport</keyword>